<dbReference type="KEGG" id="tad:TRIADDRAFT_64385"/>
<keyword evidence="6" id="KW-0539">Nucleus</keyword>
<dbReference type="InParanoid" id="B3SC65"/>
<evidence type="ECO:0000256" key="2">
    <source>
        <dbReference type="ARBA" id="ARBA00004324"/>
    </source>
</evidence>
<dbReference type="OMA" id="CIVHCED"/>
<evidence type="ECO:0000256" key="8">
    <source>
        <dbReference type="ARBA" id="ARBA00030463"/>
    </source>
</evidence>
<dbReference type="eggNOG" id="KOG3266">
    <property type="taxonomic scope" value="Eukaryota"/>
</dbReference>
<evidence type="ECO:0000256" key="5">
    <source>
        <dbReference type="ARBA" id="ARBA00019325"/>
    </source>
</evidence>
<dbReference type="FunCoup" id="B3SC65">
    <property type="interactions" value="1693"/>
</dbReference>
<dbReference type="GO" id="GO:0030425">
    <property type="term" value="C:dendrite"/>
    <property type="evidence" value="ECO:0007669"/>
    <property type="project" value="UniProtKB-SubCell"/>
</dbReference>
<organism evidence="10 11">
    <name type="scientific">Trichoplax adhaerens</name>
    <name type="common">Trichoplax reptans</name>
    <dbReference type="NCBI Taxonomy" id="10228"/>
    <lineage>
        <taxon>Eukaryota</taxon>
        <taxon>Metazoa</taxon>
        <taxon>Placozoa</taxon>
        <taxon>Uniplacotomia</taxon>
        <taxon>Trichoplacea</taxon>
        <taxon>Trichoplacidae</taxon>
        <taxon>Trichoplax</taxon>
    </lineage>
</organism>
<keyword evidence="7" id="KW-0966">Cell projection</keyword>
<evidence type="ECO:0000256" key="4">
    <source>
        <dbReference type="ARBA" id="ARBA00010764"/>
    </source>
</evidence>
<evidence type="ECO:0000313" key="10">
    <source>
        <dbReference type="EMBL" id="EDV19667.1"/>
    </source>
</evidence>
<dbReference type="Proteomes" id="UP000009022">
    <property type="component" value="Unassembled WGS sequence"/>
</dbReference>
<dbReference type="STRING" id="10228.B3SC65"/>
<dbReference type="InterPro" id="IPR011053">
    <property type="entry name" value="Single_hybrid_motif"/>
</dbReference>
<evidence type="ECO:0000256" key="9">
    <source>
        <dbReference type="ARBA" id="ARBA00030786"/>
    </source>
</evidence>
<reference evidence="10 11" key="1">
    <citation type="journal article" date="2008" name="Nature">
        <title>The Trichoplax genome and the nature of placozoans.</title>
        <authorList>
            <person name="Srivastava M."/>
            <person name="Begovic E."/>
            <person name="Chapman J."/>
            <person name="Putnam N.H."/>
            <person name="Hellsten U."/>
            <person name="Kawashima T."/>
            <person name="Kuo A."/>
            <person name="Mitros T."/>
            <person name="Salamov A."/>
            <person name="Carpenter M.L."/>
            <person name="Signorovitch A.Y."/>
            <person name="Moreno M.A."/>
            <person name="Kamm K."/>
            <person name="Grimwood J."/>
            <person name="Schmutz J."/>
            <person name="Shapiro H."/>
            <person name="Grigoriev I.V."/>
            <person name="Buss L.W."/>
            <person name="Schierwater B."/>
            <person name="Dellaporta S.L."/>
            <person name="Rokhsar D.S."/>
        </authorList>
    </citation>
    <scope>NUCLEOTIDE SEQUENCE [LARGE SCALE GENOMIC DNA]</scope>
    <source>
        <strain evidence="10 11">Grell-BS-1999</strain>
    </source>
</reference>
<sequence>MQRYLQFVDRYFTPLYQLNVKGKALEDHLILQHSNRICIVAVAPSHAMFQCRRKITNVDFQVTSKLNRLDNKVSGKRKRGAQMVNETSPLCHITCDDGSKYTISSCVKGKLIEINELLIENPDLLAEKPCTEGFIAVILPRKVNRDKNGDDPILGDGFLSKESYCKAIADRVSD</sequence>
<dbReference type="HOGENOM" id="CLU_107323_1_0_1"/>
<protein>
    <recommendedName>
        <fullName evidence="5">Protein Abitram</fullName>
    </recommendedName>
    <alternativeName>
        <fullName evidence="8">Actin-binding transcription modulator</fullName>
    </alternativeName>
    <alternativeName>
        <fullName evidence="9">Protein Simiate</fullName>
    </alternativeName>
</protein>
<dbReference type="EMBL" id="DS985268">
    <property type="protein sequence ID" value="EDV19667.1"/>
    <property type="molecule type" value="Genomic_DNA"/>
</dbReference>
<dbReference type="GO" id="GO:0030426">
    <property type="term" value="C:growth cone"/>
    <property type="evidence" value="ECO:0007669"/>
    <property type="project" value="UniProtKB-SubCell"/>
</dbReference>
<proteinExistence type="inferred from homology"/>
<evidence type="ECO:0000256" key="1">
    <source>
        <dbReference type="ARBA" id="ARBA00004279"/>
    </source>
</evidence>
<dbReference type="CTD" id="6759052"/>
<accession>B3SC65</accession>
<dbReference type="GO" id="GO:0005634">
    <property type="term" value="C:nucleus"/>
    <property type="evidence" value="ECO:0000318"/>
    <property type="project" value="GO_Central"/>
</dbReference>
<dbReference type="GeneID" id="6759052"/>
<dbReference type="InterPro" id="IPR033753">
    <property type="entry name" value="GCV_H/Fam206"/>
</dbReference>
<comment type="similarity">
    <text evidence="4">Belongs to the ABITRAM family.</text>
</comment>
<dbReference type="OrthoDB" id="48130at2759"/>
<comment type="subcellular location">
    <subcellularLocation>
        <location evidence="1">Cell projection</location>
        <location evidence="1">Dendrite</location>
    </subcellularLocation>
    <subcellularLocation>
        <location evidence="3">Cell projection</location>
        <location evidence="3">Growth cone</location>
    </subcellularLocation>
    <subcellularLocation>
        <location evidence="2">Nucleus speckle</location>
    </subcellularLocation>
</comment>
<evidence type="ECO:0000256" key="7">
    <source>
        <dbReference type="ARBA" id="ARBA00023273"/>
    </source>
</evidence>
<dbReference type="InterPro" id="IPR039169">
    <property type="entry name" value="Abitram"/>
</dbReference>
<dbReference type="RefSeq" id="XP_002117824.1">
    <property type="nucleotide sequence ID" value="XM_002117788.1"/>
</dbReference>
<dbReference type="GO" id="GO:0016607">
    <property type="term" value="C:nuclear speck"/>
    <property type="evidence" value="ECO:0007669"/>
    <property type="project" value="UniProtKB-SubCell"/>
</dbReference>
<evidence type="ECO:0000313" key="11">
    <source>
        <dbReference type="Proteomes" id="UP000009022"/>
    </source>
</evidence>
<dbReference type="AlphaFoldDB" id="B3SC65"/>
<dbReference type="PANTHER" id="PTHR13651">
    <property type="entry name" value="PROTEIN ABITRAM"/>
    <property type="match status" value="1"/>
</dbReference>
<dbReference type="PhylomeDB" id="B3SC65"/>
<dbReference type="FunFam" id="2.40.50.100:FF:000048">
    <property type="entry name" value="Protein Abitram"/>
    <property type="match status" value="1"/>
</dbReference>
<evidence type="ECO:0000256" key="6">
    <source>
        <dbReference type="ARBA" id="ARBA00023242"/>
    </source>
</evidence>
<dbReference type="Gene3D" id="2.40.50.100">
    <property type="match status" value="1"/>
</dbReference>
<dbReference type="PANTHER" id="PTHR13651:SF0">
    <property type="entry name" value="PROTEIN ABITRAM"/>
    <property type="match status" value="1"/>
</dbReference>
<keyword evidence="11" id="KW-1185">Reference proteome</keyword>
<gene>
    <name evidence="10" type="ORF">TRIADDRAFT_64385</name>
</gene>
<dbReference type="SUPFAM" id="SSF51230">
    <property type="entry name" value="Single hybrid motif"/>
    <property type="match status" value="1"/>
</dbReference>
<dbReference type="Pfam" id="PF01597">
    <property type="entry name" value="GCV_H"/>
    <property type="match status" value="1"/>
</dbReference>
<name>B3SC65_TRIAD</name>
<evidence type="ECO:0000256" key="3">
    <source>
        <dbReference type="ARBA" id="ARBA00004624"/>
    </source>
</evidence>